<evidence type="ECO:0000259" key="9">
    <source>
        <dbReference type="PROSITE" id="PS50893"/>
    </source>
</evidence>
<dbReference type="EMBL" id="RZNC01000003">
    <property type="protein sequence ID" value="RWZ61244.1"/>
    <property type="molecule type" value="Genomic_DNA"/>
</dbReference>
<dbReference type="PROSITE" id="PS50929">
    <property type="entry name" value="ABC_TM1F"/>
    <property type="match status" value="1"/>
</dbReference>
<dbReference type="Gene3D" id="1.20.1560.10">
    <property type="entry name" value="ABC transporter type 1, transmembrane domain"/>
    <property type="match status" value="1"/>
</dbReference>
<feature type="domain" description="ABC transmembrane type-1" evidence="10">
    <location>
        <begin position="26"/>
        <end position="303"/>
    </location>
</feature>
<evidence type="ECO:0000256" key="2">
    <source>
        <dbReference type="ARBA" id="ARBA00022692"/>
    </source>
</evidence>
<gene>
    <name evidence="11" type="primary">cydC</name>
    <name evidence="11" type="ORF">ELQ92_09510</name>
</gene>
<evidence type="ECO:0000256" key="1">
    <source>
        <dbReference type="ARBA" id="ARBA00004651"/>
    </source>
</evidence>
<keyword evidence="6 8" id="KW-0472">Membrane</keyword>
<keyword evidence="12" id="KW-1185">Reference proteome</keyword>
<feature type="transmembrane region" description="Helical" evidence="8">
    <location>
        <begin position="138"/>
        <end position="159"/>
    </location>
</feature>
<evidence type="ECO:0000256" key="6">
    <source>
        <dbReference type="ARBA" id="ARBA00023136"/>
    </source>
</evidence>
<dbReference type="Pfam" id="PF00005">
    <property type="entry name" value="ABC_tran"/>
    <property type="match status" value="1"/>
</dbReference>
<keyword evidence="2 8" id="KW-0812">Transmembrane</keyword>
<dbReference type="AlphaFoldDB" id="A0A3S4B267"/>
<evidence type="ECO:0000313" key="11">
    <source>
        <dbReference type="EMBL" id="RWZ61244.1"/>
    </source>
</evidence>
<accession>A0A3S4B267</accession>
<proteinExistence type="predicted"/>
<dbReference type="OrthoDB" id="3237158at2"/>
<keyword evidence="3" id="KW-0547">Nucleotide-binding</keyword>
<dbReference type="Proteomes" id="UP000288603">
    <property type="component" value="Unassembled WGS sequence"/>
</dbReference>
<keyword evidence="4" id="KW-0067">ATP-binding</keyword>
<dbReference type="GO" id="GO:0005524">
    <property type="term" value="F:ATP binding"/>
    <property type="evidence" value="ECO:0007669"/>
    <property type="project" value="UniProtKB-KW"/>
</dbReference>
<dbReference type="Gene3D" id="3.40.50.300">
    <property type="entry name" value="P-loop containing nucleotide triphosphate hydrolases"/>
    <property type="match status" value="1"/>
</dbReference>
<evidence type="ECO:0000256" key="4">
    <source>
        <dbReference type="ARBA" id="ARBA00022840"/>
    </source>
</evidence>
<dbReference type="PANTHER" id="PTHR43394:SF1">
    <property type="entry name" value="ATP-BINDING CASSETTE SUB-FAMILY B MEMBER 10, MITOCHONDRIAL"/>
    <property type="match status" value="1"/>
</dbReference>
<protein>
    <submittedName>
        <fullName evidence="11">Thiol reductant ABC exporter subunit CydC</fullName>
    </submittedName>
</protein>
<evidence type="ECO:0000256" key="8">
    <source>
        <dbReference type="SAM" id="Phobius"/>
    </source>
</evidence>
<dbReference type="CDD" id="cd03228">
    <property type="entry name" value="ABCC_MRP_Like"/>
    <property type="match status" value="1"/>
</dbReference>
<dbReference type="InterPro" id="IPR039421">
    <property type="entry name" value="Type_1_exporter"/>
</dbReference>
<dbReference type="InterPro" id="IPR014223">
    <property type="entry name" value="ABC_CydC/D"/>
</dbReference>
<evidence type="ECO:0000256" key="5">
    <source>
        <dbReference type="ARBA" id="ARBA00022989"/>
    </source>
</evidence>
<dbReference type="GO" id="GO:0034775">
    <property type="term" value="P:glutathione transmembrane transport"/>
    <property type="evidence" value="ECO:0007669"/>
    <property type="project" value="InterPro"/>
</dbReference>
<evidence type="ECO:0000256" key="3">
    <source>
        <dbReference type="ARBA" id="ARBA00022741"/>
    </source>
</evidence>
<dbReference type="InterPro" id="IPR003593">
    <property type="entry name" value="AAA+_ATPase"/>
</dbReference>
<dbReference type="GO" id="GO:0045454">
    <property type="term" value="P:cell redox homeostasis"/>
    <property type="evidence" value="ECO:0007669"/>
    <property type="project" value="InterPro"/>
</dbReference>
<evidence type="ECO:0000313" key="12">
    <source>
        <dbReference type="Proteomes" id="UP000288603"/>
    </source>
</evidence>
<dbReference type="PROSITE" id="PS50893">
    <property type="entry name" value="ABC_TRANSPORTER_2"/>
    <property type="match status" value="1"/>
</dbReference>
<dbReference type="GO" id="GO:0015421">
    <property type="term" value="F:ABC-type oligopeptide transporter activity"/>
    <property type="evidence" value="ECO:0007669"/>
    <property type="project" value="TreeGrafter"/>
</dbReference>
<feature type="transmembrane region" description="Helical" evidence="8">
    <location>
        <begin position="55"/>
        <end position="77"/>
    </location>
</feature>
<dbReference type="SUPFAM" id="SSF90123">
    <property type="entry name" value="ABC transporter transmembrane region"/>
    <property type="match status" value="1"/>
</dbReference>
<sequence>MNATSRAARAEILRLARPTAAQSAPGLLTGLAAAASTVALLACSAWLIVRASEHPPVMFLGMAVVGVRAFALARAFFRYLERLFSHDAAFRSLERVRVHVFERLVPLAPDGLGGTSRGGALSAMVSDIDDLQDHPLRVVQPIVTSVGVALLAVGFLATISPNAALTLFVSLVVFTIVTAGASSLVAARAERSIAPLRSALVDAVVEHMRGLDVLIAYGRADRSLARVAAADALLTRAVVRRAAGTAIGAAALSLFGGAAVALALVVSIPAAVSGSLGGPAFAVVVLVPLAVFEIVAMVPQALGVSRHVTAAADRVAATAPEQRPPHVPAETGGPAAPSPSDAPALELSHVSATWGDGSRALARVDLTLAEGERVWIDGESGSGKTSLAHVIVRFLDHEGDYRLRGVDVRSLHPDAVRQVVGLVEQKPFLFDESIRQNLLFAREDADDDTLVAVLERVGLGEWLVARGGLDARVGERGALVSGGQAGRIALARALLRDFPIIVLDEPTASVESDLADALLRDLLDASAGRTVVLISHADVPDGLDVPRATMTAGVLGRAIPVRAVPAPAVP</sequence>
<comment type="subcellular location">
    <subcellularLocation>
        <location evidence="1">Cell membrane</location>
        <topology evidence="1">Multi-pass membrane protein</topology>
    </subcellularLocation>
</comment>
<dbReference type="RefSeq" id="WP_128498738.1">
    <property type="nucleotide sequence ID" value="NZ_RZNC01000003.1"/>
</dbReference>
<feature type="transmembrane region" description="Helical" evidence="8">
    <location>
        <begin position="165"/>
        <end position="187"/>
    </location>
</feature>
<dbReference type="GO" id="GO:0016887">
    <property type="term" value="F:ATP hydrolysis activity"/>
    <property type="evidence" value="ECO:0007669"/>
    <property type="project" value="InterPro"/>
</dbReference>
<dbReference type="InterPro" id="IPR003439">
    <property type="entry name" value="ABC_transporter-like_ATP-bd"/>
</dbReference>
<dbReference type="Pfam" id="PF00664">
    <property type="entry name" value="ABC_membrane"/>
    <property type="match status" value="1"/>
</dbReference>
<dbReference type="PANTHER" id="PTHR43394">
    <property type="entry name" value="ATP-DEPENDENT PERMEASE MDL1, MITOCHONDRIAL"/>
    <property type="match status" value="1"/>
</dbReference>
<feature type="compositionally biased region" description="Low complexity" evidence="7">
    <location>
        <begin position="334"/>
        <end position="343"/>
    </location>
</feature>
<evidence type="ECO:0000259" key="10">
    <source>
        <dbReference type="PROSITE" id="PS50929"/>
    </source>
</evidence>
<dbReference type="GO" id="GO:0005886">
    <property type="term" value="C:plasma membrane"/>
    <property type="evidence" value="ECO:0007669"/>
    <property type="project" value="UniProtKB-SubCell"/>
</dbReference>
<name>A0A3S4B267_9MICO</name>
<keyword evidence="5 8" id="KW-1133">Transmembrane helix</keyword>
<feature type="region of interest" description="Disordered" evidence="7">
    <location>
        <begin position="315"/>
        <end position="343"/>
    </location>
</feature>
<feature type="transmembrane region" description="Helical" evidence="8">
    <location>
        <begin position="246"/>
        <end position="272"/>
    </location>
</feature>
<dbReference type="InterPro" id="IPR027417">
    <property type="entry name" value="P-loop_NTPase"/>
</dbReference>
<dbReference type="InterPro" id="IPR011527">
    <property type="entry name" value="ABC1_TM_dom"/>
</dbReference>
<organism evidence="11 12">
    <name type="scientific">Labedella populi</name>
    <dbReference type="NCBI Taxonomy" id="2498850"/>
    <lineage>
        <taxon>Bacteria</taxon>
        <taxon>Bacillati</taxon>
        <taxon>Actinomycetota</taxon>
        <taxon>Actinomycetes</taxon>
        <taxon>Micrococcales</taxon>
        <taxon>Microbacteriaceae</taxon>
        <taxon>Labedella</taxon>
    </lineage>
</organism>
<dbReference type="SMART" id="SM00382">
    <property type="entry name" value="AAA"/>
    <property type="match status" value="1"/>
</dbReference>
<dbReference type="SUPFAM" id="SSF52540">
    <property type="entry name" value="P-loop containing nucleoside triphosphate hydrolases"/>
    <property type="match status" value="1"/>
</dbReference>
<dbReference type="InterPro" id="IPR036640">
    <property type="entry name" value="ABC1_TM_sf"/>
</dbReference>
<feature type="transmembrane region" description="Helical" evidence="8">
    <location>
        <begin position="278"/>
        <end position="298"/>
    </location>
</feature>
<comment type="caution">
    <text evidence="11">The sequence shown here is derived from an EMBL/GenBank/DDBJ whole genome shotgun (WGS) entry which is preliminary data.</text>
</comment>
<evidence type="ECO:0000256" key="7">
    <source>
        <dbReference type="SAM" id="MobiDB-lite"/>
    </source>
</evidence>
<feature type="transmembrane region" description="Helical" evidence="8">
    <location>
        <begin position="27"/>
        <end position="49"/>
    </location>
</feature>
<dbReference type="NCBIfam" id="TIGR02868">
    <property type="entry name" value="CydC"/>
    <property type="match status" value="1"/>
</dbReference>
<feature type="domain" description="ABC transporter" evidence="9">
    <location>
        <begin position="345"/>
        <end position="566"/>
    </location>
</feature>
<reference evidence="11 12" key="1">
    <citation type="submission" date="2018-12" db="EMBL/GenBank/DDBJ databases">
        <authorList>
            <person name="Li F."/>
        </authorList>
    </citation>
    <scope>NUCLEOTIDE SEQUENCE [LARGE SCALE GENOMIC DNA]</scope>
    <source>
        <strain evidence="11 12">8H24J-4-2</strain>
    </source>
</reference>